<keyword evidence="2" id="KW-1185">Reference proteome</keyword>
<dbReference type="RefSeq" id="WP_344288030.1">
    <property type="nucleotide sequence ID" value="NZ_BAAAPF010000011.1"/>
</dbReference>
<organism evidence="1 2">
    <name type="scientific">Streptomyces synnematoformans</name>
    <dbReference type="NCBI Taxonomy" id="415721"/>
    <lineage>
        <taxon>Bacteria</taxon>
        <taxon>Bacillati</taxon>
        <taxon>Actinomycetota</taxon>
        <taxon>Actinomycetes</taxon>
        <taxon>Kitasatosporales</taxon>
        <taxon>Streptomycetaceae</taxon>
        <taxon>Streptomyces</taxon>
    </lineage>
</organism>
<protein>
    <submittedName>
        <fullName evidence="1">Uncharacterized protein</fullName>
    </submittedName>
</protein>
<sequence length="68" mass="7305">MSKAKDGLQIVAAPVGGWCDPHTGVCHIDTADEAASAEADNEVPRATCSMYPTLRTDECHRHLSLPTR</sequence>
<accession>A0ABN2XG84</accession>
<dbReference type="EMBL" id="BAAAPF010000011">
    <property type="protein sequence ID" value="GAA2111212.1"/>
    <property type="molecule type" value="Genomic_DNA"/>
</dbReference>
<name>A0ABN2XG84_9ACTN</name>
<dbReference type="Proteomes" id="UP001500443">
    <property type="component" value="Unassembled WGS sequence"/>
</dbReference>
<gene>
    <name evidence="1" type="ORF">GCM10009802_08770</name>
</gene>
<comment type="caution">
    <text evidence="1">The sequence shown here is derived from an EMBL/GenBank/DDBJ whole genome shotgun (WGS) entry which is preliminary data.</text>
</comment>
<reference evidence="1 2" key="1">
    <citation type="journal article" date="2019" name="Int. J. Syst. Evol. Microbiol.">
        <title>The Global Catalogue of Microorganisms (GCM) 10K type strain sequencing project: providing services to taxonomists for standard genome sequencing and annotation.</title>
        <authorList>
            <consortium name="The Broad Institute Genomics Platform"/>
            <consortium name="The Broad Institute Genome Sequencing Center for Infectious Disease"/>
            <person name="Wu L."/>
            <person name="Ma J."/>
        </authorList>
    </citation>
    <scope>NUCLEOTIDE SEQUENCE [LARGE SCALE GENOMIC DNA]</scope>
    <source>
        <strain evidence="1 2">JCM 15481</strain>
    </source>
</reference>
<evidence type="ECO:0000313" key="1">
    <source>
        <dbReference type="EMBL" id="GAA2111212.1"/>
    </source>
</evidence>
<evidence type="ECO:0000313" key="2">
    <source>
        <dbReference type="Proteomes" id="UP001500443"/>
    </source>
</evidence>
<proteinExistence type="predicted"/>